<accession>X1QKS8</accession>
<dbReference type="EMBL" id="BARV01028023">
    <property type="protein sequence ID" value="GAI43874.1"/>
    <property type="molecule type" value="Genomic_DNA"/>
</dbReference>
<gene>
    <name evidence="1" type="ORF">S06H3_44969</name>
</gene>
<organism evidence="1">
    <name type="scientific">marine sediment metagenome</name>
    <dbReference type="NCBI Taxonomy" id="412755"/>
    <lineage>
        <taxon>unclassified sequences</taxon>
        <taxon>metagenomes</taxon>
        <taxon>ecological metagenomes</taxon>
    </lineage>
</organism>
<sequence length="129" mass="15559">MAGSDCLADISTTKETGCVDPRGRKWVIIWFEGWCEWPKYYFHCITDVPIILWANIGDRTPWKRAGTHFKRGVAYHHAAELHWFYRLVWCQDEEGESYHHTFHFPLFERGEMWWLPLFKSGETFWWRCG</sequence>
<evidence type="ECO:0000313" key="1">
    <source>
        <dbReference type="EMBL" id="GAI43874.1"/>
    </source>
</evidence>
<name>X1QKS8_9ZZZZ</name>
<feature type="non-terminal residue" evidence="1">
    <location>
        <position position="129"/>
    </location>
</feature>
<comment type="caution">
    <text evidence="1">The sequence shown here is derived from an EMBL/GenBank/DDBJ whole genome shotgun (WGS) entry which is preliminary data.</text>
</comment>
<reference evidence="1" key="1">
    <citation type="journal article" date="2014" name="Front. Microbiol.">
        <title>High frequency of phylogenetically diverse reductive dehalogenase-homologous genes in deep subseafloor sedimentary metagenomes.</title>
        <authorList>
            <person name="Kawai M."/>
            <person name="Futagami T."/>
            <person name="Toyoda A."/>
            <person name="Takaki Y."/>
            <person name="Nishi S."/>
            <person name="Hori S."/>
            <person name="Arai W."/>
            <person name="Tsubouchi T."/>
            <person name="Morono Y."/>
            <person name="Uchiyama I."/>
            <person name="Ito T."/>
            <person name="Fujiyama A."/>
            <person name="Inagaki F."/>
            <person name="Takami H."/>
        </authorList>
    </citation>
    <scope>NUCLEOTIDE SEQUENCE</scope>
    <source>
        <strain evidence="1">Expedition CK06-06</strain>
    </source>
</reference>
<proteinExistence type="predicted"/>
<dbReference type="AlphaFoldDB" id="X1QKS8"/>
<protein>
    <submittedName>
        <fullName evidence="1">Uncharacterized protein</fullName>
    </submittedName>
</protein>